<keyword evidence="2" id="KW-1185">Reference proteome</keyword>
<dbReference type="EMBL" id="CP033972">
    <property type="protein sequence ID" value="AZG47614.1"/>
    <property type="molecule type" value="Genomic_DNA"/>
</dbReference>
<proteinExistence type="predicted"/>
<dbReference type="AlphaFoldDB" id="A0A3G8JR38"/>
<protein>
    <recommendedName>
        <fullName evidence="3">YCII-related domain-containing protein</fullName>
    </recommendedName>
</protein>
<dbReference type="Proteomes" id="UP000271469">
    <property type="component" value="Chromosome"/>
</dbReference>
<gene>
    <name evidence="1" type="ORF">D7316_04226</name>
</gene>
<sequence length="120" mass="13206">MHMPELPIITDEEMRTSLQYAQPYSVVILRAGPRYQTPEAESIIWEHGRRNFALRAAGALSVVLPVLDDSDVCGVGIFDRDVDTTTALMNDDPGVLAEVFTFEVHPARGFPGDALPPEPN</sequence>
<dbReference type="KEGG" id="gom:D7316_04226"/>
<name>A0A3G8JR38_9ACTN</name>
<evidence type="ECO:0000313" key="1">
    <source>
        <dbReference type="EMBL" id="AZG47614.1"/>
    </source>
</evidence>
<evidence type="ECO:0000313" key="2">
    <source>
        <dbReference type="Proteomes" id="UP000271469"/>
    </source>
</evidence>
<evidence type="ECO:0008006" key="3">
    <source>
        <dbReference type="Google" id="ProtNLM"/>
    </source>
</evidence>
<organism evidence="1 2">
    <name type="scientific">Gordonia insulae</name>
    <dbReference type="NCBI Taxonomy" id="2420509"/>
    <lineage>
        <taxon>Bacteria</taxon>
        <taxon>Bacillati</taxon>
        <taxon>Actinomycetota</taxon>
        <taxon>Actinomycetes</taxon>
        <taxon>Mycobacteriales</taxon>
        <taxon>Gordoniaceae</taxon>
        <taxon>Gordonia</taxon>
    </lineage>
</organism>
<reference evidence="1 2" key="1">
    <citation type="submission" date="2018-11" db="EMBL/GenBank/DDBJ databases">
        <title>Gordonia insulae sp. nov., isolated from an island soil.</title>
        <authorList>
            <person name="Kim Y.S."/>
            <person name="Kim S.B."/>
        </authorList>
    </citation>
    <scope>NUCLEOTIDE SEQUENCE [LARGE SCALE GENOMIC DNA]</scope>
    <source>
        <strain evidence="1 2">MMS17-SY073</strain>
    </source>
</reference>
<accession>A0A3G8JR38</accession>